<accession>A0ABT9YE86</accession>
<comment type="caution">
    <text evidence="2">The sequence shown here is derived from an EMBL/GenBank/DDBJ whole genome shotgun (WGS) entry which is preliminary data.</text>
</comment>
<dbReference type="PANTHER" id="PTHR30575">
    <property type="entry name" value="PEPTIDASE M20"/>
    <property type="match status" value="1"/>
</dbReference>
<dbReference type="PIRSF" id="PIRSF005962">
    <property type="entry name" value="Pept_M20D_amidohydro"/>
    <property type="match status" value="1"/>
</dbReference>
<dbReference type="EMBL" id="JAUSUA010000001">
    <property type="protein sequence ID" value="MDQ0205349.1"/>
    <property type="molecule type" value="Genomic_DNA"/>
</dbReference>
<dbReference type="RefSeq" id="WP_306978968.1">
    <property type="nucleotide sequence ID" value="NZ_JAUSUA010000001.1"/>
</dbReference>
<organism evidence="2 3">
    <name type="scientific">Alkalicoccobacillus murimartini</name>
    <dbReference type="NCBI Taxonomy" id="171685"/>
    <lineage>
        <taxon>Bacteria</taxon>
        <taxon>Bacillati</taxon>
        <taxon>Bacillota</taxon>
        <taxon>Bacilli</taxon>
        <taxon>Bacillales</taxon>
        <taxon>Bacillaceae</taxon>
        <taxon>Alkalicoccobacillus</taxon>
    </lineage>
</organism>
<dbReference type="InterPro" id="IPR052030">
    <property type="entry name" value="Peptidase_M20/M20A_hydrolases"/>
</dbReference>
<name>A0ABT9YE86_9BACI</name>
<dbReference type="Gene3D" id="3.40.630.10">
    <property type="entry name" value="Zn peptidases"/>
    <property type="match status" value="2"/>
</dbReference>
<proteinExistence type="predicted"/>
<dbReference type="SUPFAM" id="SSF55031">
    <property type="entry name" value="Bacterial exopeptidase dimerisation domain"/>
    <property type="match status" value="1"/>
</dbReference>
<dbReference type="InterPro" id="IPR011650">
    <property type="entry name" value="Peptidase_M20_dimer"/>
</dbReference>
<keyword evidence="3" id="KW-1185">Reference proteome</keyword>
<protein>
    <submittedName>
        <fullName evidence="2">Aminobenzoyl-glutamate utilization protein A</fullName>
    </submittedName>
</protein>
<gene>
    <name evidence="2" type="ORF">J2S05_000123</name>
</gene>
<reference evidence="2 3" key="1">
    <citation type="submission" date="2023-07" db="EMBL/GenBank/DDBJ databases">
        <title>Genomic Encyclopedia of Type Strains, Phase IV (KMG-IV): sequencing the most valuable type-strain genomes for metagenomic binning, comparative biology and taxonomic classification.</title>
        <authorList>
            <person name="Goeker M."/>
        </authorList>
    </citation>
    <scope>NUCLEOTIDE SEQUENCE [LARGE SCALE GENOMIC DNA]</scope>
    <source>
        <strain evidence="2 3">DSM 19154</strain>
    </source>
</reference>
<feature type="domain" description="Peptidase M20 dimerisation" evidence="1">
    <location>
        <begin position="234"/>
        <end position="319"/>
    </location>
</feature>
<dbReference type="SUPFAM" id="SSF53187">
    <property type="entry name" value="Zn-dependent exopeptidases"/>
    <property type="match status" value="1"/>
</dbReference>
<dbReference type="Pfam" id="PF07687">
    <property type="entry name" value="M20_dimer"/>
    <property type="match status" value="1"/>
</dbReference>
<dbReference type="InterPro" id="IPR002933">
    <property type="entry name" value="Peptidase_M20"/>
</dbReference>
<evidence type="ECO:0000313" key="2">
    <source>
        <dbReference type="EMBL" id="MDQ0205349.1"/>
    </source>
</evidence>
<dbReference type="PANTHER" id="PTHR30575:SF3">
    <property type="entry name" value="PEPTIDASE M20 DIMERISATION DOMAIN-CONTAINING PROTEIN"/>
    <property type="match status" value="1"/>
</dbReference>
<dbReference type="InterPro" id="IPR017439">
    <property type="entry name" value="Amidohydrolase"/>
</dbReference>
<dbReference type="NCBIfam" id="TIGR01891">
    <property type="entry name" value="amidohydrolases"/>
    <property type="match status" value="1"/>
</dbReference>
<dbReference type="Proteomes" id="UP001225034">
    <property type="component" value="Unassembled WGS sequence"/>
</dbReference>
<dbReference type="Pfam" id="PF01546">
    <property type="entry name" value="Peptidase_M20"/>
    <property type="match status" value="1"/>
</dbReference>
<evidence type="ECO:0000313" key="3">
    <source>
        <dbReference type="Proteomes" id="UP001225034"/>
    </source>
</evidence>
<dbReference type="InterPro" id="IPR036264">
    <property type="entry name" value="Bact_exopeptidase_dim_dom"/>
</dbReference>
<evidence type="ECO:0000259" key="1">
    <source>
        <dbReference type="Pfam" id="PF07687"/>
    </source>
</evidence>
<sequence length="439" mass="47962">MRHILHTWTGMIEPELRSWRRDLHQMAEVGFCEYVTTYYIYQKLKDLNFSLYIGQDALDSNARYGVPTDQVLREHEERALEQGVPEDFLDQIRGGHTGVVATLDTGKPGKHMAFRFDIDALPIVEADEIEHIPSSEGFRSLNEGMMHACGHDGHTAIGLGLARFIYQHQDQLTGSFTLLFQPAEEGSRGANAMVQKGWLDNVDLFLSGHLGIQPLPVGTVVAASTSILATTKIDVSITGQTAHAGMSPHEGRNALIAGSAMVLALHGIAPHGDGVTRINVGRMEGGSGRNIVPGEAFLQLETRGTSTRENAYMKEEAIRRIEGAAQMYGVNVNYSIVGEGISAETDDYWRKQIPLVLAKSTVVKQVQSELALNGSEDVTYMMRRVQDTGGAAAYLIYGTPLAAGHHHRRFDYDESTLAVAVNALAYLICAESGEGALQQ</sequence>